<evidence type="ECO:0000256" key="4">
    <source>
        <dbReference type="ARBA" id="ARBA00022989"/>
    </source>
</evidence>
<keyword evidence="5 6" id="KW-0472">Membrane</keyword>
<comment type="subcellular location">
    <subcellularLocation>
        <location evidence="1">Cell membrane</location>
        <topology evidence="1">Multi-pass membrane protein</topology>
    </subcellularLocation>
</comment>
<dbReference type="OrthoDB" id="9810492at2"/>
<dbReference type="InterPro" id="IPR020846">
    <property type="entry name" value="MFS_dom"/>
</dbReference>
<dbReference type="CDD" id="cd17321">
    <property type="entry name" value="MFS_MMR_MDR_like"/>
    <property type="match status" value="1"/>
</dbReference>
<feature type="transmembrane region" description="Helical" evidence="6">
    <location>
        <begin position="272"/>
        <end position="293"/>
    </location>
</feature>
<dbReference type="RefSeq" id="WP_006331230.1">
    <property type="nucleotide sequence ID" value="NZ_BAHC01000055.1"/>
</dbReference>
<dbReference type="AlphaFoldDB" id="K6WRS0"/>
<sequence length="532" mass="54914">MTSTEVQSDEGTAPDRAPLVLGALILVAGVANINLAVANVALPDIGKDLDASSTQLNLIAVGYSLGLAASVLYFGALGDRYGRKRMLVYGMLLSLPASLVAGFAPNADVLFGARVVGGIAAGLAFPTTLAMITALWTGAKRTRAIAAWSALGAALSASGPLMSGALLEVFSWHSVFLVTLPLAVVALAGAWFLVPRDGGDERATVDNLGGILSIVLVGATVLALNFAPVPGDGTAVLVLAGVAVVATVVFVIRQLRVRVPLFDLRVASRRTFWVAAVGGIIVFGTLMGTMFIGQQYLQNVLGYSTLASGAMIIPAAAAMVVVAPQSAKLVESKGSRLTLLTGYVFIVAGLVTMLTTWKDSASLWVVLSAYLLVGIGVGFAGTPASHSLTGSVPIERAGMASSMSDLQRDLGGAIMQSLLGAILTAGYAKALSASIAASPHANEVTSQTESALTKSFSSAEVMAERYPQYADQIISAAQQAFVDGDARAYAAAIVVVVAGALVVFFGYPKRADERVAMKRYAAERYKGSELPR</sequence>
<evidence type="ECO:0000256" key="2">
    <source>
        <dbReference type="ARBA" id="ARBA00022448"/>
    </source>
</evidence>
<dbReference type="PANTHER" id="PTHR42718">
    <property type="entry name" value="MAJOR FACILITATOR SUPERFAMILY MULTIDRUG TRANSPORTER MFSC"/>
    <property type="match status" value="1"/>
</dbReference>
<feature type="transmembrane region" description="Helical" evidence="6">
    <location>
        <begin position="363"/>
        <end position="389"/>
    </location>
</feature>
<feature type="transmembrane region" description="Helical" evidence="6">
    <location>
        <begin position="488"/>
        <end position="507"/>
    </location>
</feature>
<evidence type="ECO:0000259" key="7">
    <source>
        <dbReference type="PROSITE" id="PS50850"/>
    </source>
</evidence>
<feature type="transmembrane region" description="Helical" evidence="6">
    <location>
        <begin position="233"/>
        <end position="252"/>
    </location>
</feature>
<dbReference type="eggNOG" id="COG0477">
    <property type="taxonomic scope" value="Bacteria"/>
</dbReference>
<comment type="caution">
    <text evidence="8">The sequence shown here is derived from an EMBL/GenBank/DDBJ whole genome shotgun (WGS) entry which is preliminary data.</text>
</comment>
<feature type="transmembrane region" description="Helical" evidence="6">
    <location>
        <begin position="54"/>
        <end position="74"/>
    </location>
</feature>
<keyword evidence="4 6" id="KW-1133">Transmembrane helix</keyword>
<organism evidence="8 9">
    <name type="scientific">Gordonia rhizosphera NBRC 16068</name>
    <dbReference type="NCBI Taxonomy" id="1108045"/>
    <lineage>
        <taxon>Bacteria</taxon>
        <taxon>Bacillati</taxon>
        <taxon>Actinomycetota</taxon>
        <taxon>Actinomycetes</taxon>
        <taxon>Mycobacteriales</taxon>
        <taxon>Gordoniaceae</taxon>
        <taxon>Gordonia</taxon>
    </lineage>
</organism>
<accession>K6WRS0</accession>
<feature type="transmembrane region" description="Helical" evidence="6">
    <location>
        <begin position="86"/>
        <end position="104"/>
    </location>
</feature>
<protein>
    <submittedName>
        <fullName evidence="8">Putative drug resistance transporter</fullName>
    </submittedName>
</protein>
<reference evidence="8 9" key="1">
    <citation type="submission" date="2012-08" db="EMBL/GenBank/DDBJ databases">
        <title>Whole genome shotgun sequence of Gordonia rhizosphera NBRC 16068.</title>
        <authorList>
            <person name="Takarada H."/>
            <person name="Isaki S."/>
            <person name="Hosoyama A."/>
            <person name="Tsuchikane K."/>
            <person name="Katsumata H."/>
            <person name="Baba S."/>
            <person name="Ohji S."/>
            <person name="Yamazaki S."/>
            <person name="Fujita N."/>
        </authorList>
    </citation>
    <scope>NUCLEOTIDE SEQUENCE [LARGE SCALE GENOMIC DNA]</scope>
    <source>
        <strain evidence="8 9">NBRC 16068</strain>
    </source>
</reference>
<proteinExistence type="predicted"/>
<evidence type="ECO:0000256" key="1">
    <source>
        <dbReference type="ARBA" id="ARBA00004651"/>
    </source>
</evidence>
<keyword evidence="3 6" id="KW-0812">Transmembrane</keyword>
<feature type="domain" description="Major facilitator superfamily (MFS) profile" evidence="7">
    <location>
        <begin position="20"/>
        <end position="511"/>
    </location>
</feature>
<dbReference type="Gene3D" id="1.20.1250.20">
    <property type="entry name" value="MFS general substrate transporter like domains"/>
    <property type="match status" value="1"/>
</dbReference>
<dbReference type="STRING" id="1108045.GORHZ_055_00320"/>
<dbReference type="InterPro" id="IPR011701">
    <property type="entry name" value="MFS"/>
</dbReference>
<feature type="transmembrane region" description="Helical" evidence="6">
    <location>
        <begin position="172"/>
        <end position="193"/>
    </location>
</feature>
<feature type="transmembrane region" description="Helical" evidence="6">
    <location>
        <begin position="116"/>
        <end position="138"/>
    </location>
</feature>
<dbReference type="SUPFAM" id="SSF103473">
    <property type="entry name" value="MFS general substrate transporter"/>
    <property type="match status" value="1"/>
</dbReference>
<gene>
    <name evidence="8" type="ORF">GORHZ_055_00320</name>
</gene>
<feature type="transmembrane region" description="Helical" evidence="6">
    <location>
        <begin position="145"/>
        <end position="166"/>
    </location>
</feature>
<dbReference type="InterPro" id="IPR036259">
    <property type="entry name" value="MFS_trans_sf"/>
</dbReference>
<evidence type="ECO:0000256" key="5">
    <source>
        <dbReference type="ARBA" id="ARBA00023136"/>
    </source>
</evidence>
<dbReference type="GO" id="GO:0005886">
    <property type="term" value="C:plasma membrane"/>
    <property type="evidence" value="ECO:0007669"/>
    <property type="project" value="UniProtKB-SubCell"/>
</dbReference>
<keyword evidence="9" id="KW-1185">Reference proteome</keyword>
<dbReference type="PROSITE" id="PS50850">
    <property type="entry name" value="MFS"/>
    <property type="match status" value="1"/>
</dbReference>
<keyword evidence="2" id="KW-0813">Transport</keyword>
<feature type="transmembrane region" description="Helical" evidence="6">
    <location>
        <begin position="410"/>
        <end position="428"/>
    </location>
</feature>
<dbReference type="EMBL" id="BAHC01000055">
    <property type="protein sequence ID" value="GAB89249.1"/>
    <property type="molecule type" value="Genomic_DNA"/>
</dbReference>
<name>K6WRS0_9ACTN</name>
<dbReference type="PRINTS" id="PR01036">
    <property type="entry name" value="TCRTETB"/>
</dbReference>
<dbReference type="Gene3D" id="1.20.1720.10">
    <property type="entry name" value="Multidrug resistance protein D"/>
    <property type="match status" value="1"/>
</dbReference>
<dbReference type="GO" id="GO:0022857">
    <property type="term" value="F:transmembrane transporter activity"/>
    <property type="evidence" value="ECO:0007669"/>
    <property type="project" value="InterPro"/>
</dbReference>
<feature type="transmembrane region" description="Helical" evidence="6">
    <location>
        <begin position="337"/>
        <end position="357"/>
    </location>
</feature>
<evidence type="ECO:0000256" key="3">
    <source>
        <dbReference type="ARBA" id="ARBA00022692"/>
    </source>
</evidence>
<feature type="transmembrane region" description="Helical" evidence="6">
    <location>
        <begin position="20"/>
        <end position="42"/>
    </location>
</feature>
<evidence type="ECO:0000256" key="6">
    <source>
        <dbReference type="SAM" id="Phobius"/>
    </source>
</evidence>
<feature type="transmembrane region" description="Helical" evidence="6">
    <location>
        <begin position="205"/>
        <end position="227"/>
    </location>
</feature>
<evidence type="ECO:0000313" key="9">
    <source>
        <dbReference type="Proteomes" id="UP000008363"/>
    </source>
</evidence>
<feature type="transmembrane region" description="Helical" evidence="6">
    <location>
        <begin position="305"/>
        <end position="325"/>
    </location>
</feature>
<dbReference type="Pfam" id="PF07690">
    <property type="entry name" value="MFS_1"/>
    <property type="match status" value="1"/>
</dbReference>
<dbReference type="Proteomes" id="UP000008363">
    <property type="component" value="Unassembled WGS sequence"/>
</dbReference>
<evidence type="ECO:0000313" key="8">
    <source>
        <dbReference type="EMBL" id="GAB89249.1"/>
    </source>
</evidence>
<dbReference type="PANTHER" id="PTHR42718:SF9">
    <property type="entry name" value="MAJOR FACILITATOR SUPERFAMILY MULTIDRUG TRANSPORTER MFSC"/>
    <property type="match status" value="1"/>
</dbReference>